<dbReference type="GO" id="GO:0034079">
    <property type="term" value="P:butanediol biosynthetic process"/>
    <property type="evidence" value="ECO:0007669"/>
    <property type="project" value="TreeGrafter"/>
</dbReference>
<evidence type="ECO:0000313" key="11">
    <source>
        <dbReference type="Proteomes" id="UP001153404"/>
    </source>
</evidence>
<dbReference type="InterPro" id="IPR002328">
    <property type="entry name" value="ADH_Zn_CS"/>
</dbReference>
<dbReference type="SUPFAM" id="SSF50129">
    <property type="entry name" value="GroES-like"/>
    <property type="match status" value="1"/>
</dbReference>
<dbReference type="RefSeq" id="WP_277531816.1">
    <property type="nucleotide sequence ID" value="NZ_JAPDIA010000003.1"/>
</dbReference>
<dbReference type="InterPro" id="IPR013149">
    <property type="entry name" value="ADH-like_C"/>
</dbReference>
<comment type="caution">
    <text evidence="10">The sequence shown here is derived from an EMBL/GenBank/DDBJ whole genome shotgun (WGS) entry which is preliminary data.</text>
</comment>
<feature type="domain" description="Alcohol dehydrogenase-like C-terminal" evidence="8">
    <location>
        <begin position="178"/>
        <end position="296"/>
    </location>
</feature>
<dbReference type="Proteomes" id="UP001153404">
    <property type="component" value="Unassembled WGS sequence"/>
</dbReference>
<keyword evidence="11" id="KW-1185">Reference proteome</keyword>
<dbReference type="PANTHER" id="PTHR43161">
    <property type="entry name" value="SORBITOL DEHYDROGENASE"/>
    <property type="match status" value="1"/>
</dbReference>
<organism evidence="10 11">
    <name type="scientific">Cohnella rhizosphaerae</name>
    <dbReference type="NCBI Taxonomy" id="1457232"/>
    <lineage>
        <taxon>Bacteria</taxon>
        <taxon>Bacillati</taxon>
        <taxon>Bacillota</taxon>
        <taxon>Bacilli</taxon>
        <taxon>Bacillales</taxon>
        <taxon>Paenibacillaceae</taxon>
        <taxon>Cohnella</taxon>
    </lineage>
</organism>
<feature type="domain" description="Alcohol dehydrogenase-like N-terminal" evidence="9">
    <location>
        <begin position="25"/>
        <end position="136"/>
    </location>
</feature>
<dbReference type="GO" id="GO:0005737">
    <property type="term" value="C:cytoplasm"/>
    <property type="evidence" value="ECO:0007669"/>
    <property type="project" value="TreeGrafter"/>
</dbReference>
<dbReference type="PANTHER" id="PTHR43161:SF23">
    <property type="entry name" value="(R,R)-BUTANEDIOL DEHYDROGENASE-RELATED"/>
    <property type="match status" value="1"/>
</dbReference>
<dbReference type="GO" id="GO:0000721">
    <property type="term" value="F:(R,R)-butanediol dehydrogenase activity"/>
    <property type="evidence" value="ECO:0007669"/>
    <property type="project" value="TreeGrafter"/>
</dbReference>
<keyword evidence="3 6" id="KW-0479">Metal-binding</keyword>
<dbReference type="SUPFAM" id="SSF51735">
    <property type="entry name" value="NAD(P)-binding Rossmann-fold domains"/>
    <property type="match status" value="1"/>
</dbReference>
<evidence type="ECO:0000256" key="4">
    <source>
        <dbReference type="ARBA" id="ARBA00022833"/>
    </source>
</evidence>
<evidence type="ECO:0000259" key="9">
    <source>
        <dbReference type="Pfam" id="PF08240"/>
    </source>
</evidence>
<dbReference type="Pfam" id="PF00107">
    <property type="entry name" value="ADH_zinc_N"/>
    <property type="match status" value="1"/>
</dbReference>
<name>A0A9X4QSJ3_9BACL</name>
<keyword evidence="5" id="KW-0560">Oxidoreductase</keyword>
<evidence type="ECO:0000256" key="3">
    <source>
        <dbReference type="ARBA" id="ARBA00022723"/>
    </source>
</evidence>
<dbReference type="PROSITE" id="PS00059">
    <property type="entry name" value="ADH_ZINC"/>
    <property type="match status" value="1"/>
</dbReference>
<comment type="cofactor">
    <cofactor evidence="1 6">
        <name>Zn(2+)</name>
        <dbReference type="ChEBI" id="CHEBI:29105"/>
    </cofactor>
</comment>
<dbReference type="Gene3D" id="3.40.50.720">
    <property type="entry name" value="NAD(P)-binding Rossmann-like Domain"/>
    <property type="match status" value="1"/>
</dbReference>
<dbReference type="EMBL" id="JAPDIA010000003">
    <property type="protein sequence ID" value="MDG0810146.1"/>
    <property type="molecule type" value="Genomic_DNA"/>
</dbReference>
<dbReference type="InterPro" id="IPR013154">
    <property type="entry name" value="ADH-like_N"/>
</dbReference>
<evidence type="ECO:0000256" key="2">
    <source>
        <dbReference type="ARBA" id="ARBA00008072"/>
    </source>
</evidence>
<dbReference type="Pfam" id="PF08240">
    <property type="entry name" value="ADH_N"/>
    <property type="match status" value="1"/>
</dbReference>
<proteinExistence type="inferred from homology"/>
<dbReference type="AlphaFoldDB" id="A0A9X4QSJ3"/>
<dbReference type="InterPro" id="IPR036291">
    <property type="entry name" value="NAD(P)-bd_dom_sf"/>
</dbReference>
<feature type="compositionally biased region" description="Basic and acidic residues" evidence="7">
    <location>
        <begin position="357"/>
        <end position="366"/>
    </location>
</feature>
<dbReference type="GO" id="GO:0008270">
    <property type="term" value="F:zinc ion binding"/>
    <property type="evidence" value="ECO:0007669"/>
    <property type="project" value="InterPro"/>
</dbReference>
<dbReference type="Gene3D" id="3.90.180.10">
    <property type="entry name" value="Medium-chain alcohol dehydrogenases, catalytic domain"/>
    <property type="match status" value="1"/>
</dbReference>
<evidence type="ECO:0000256" key="5">
    <source>
        <dbReference type="ARBA" id="ARBA00023002"/>
    </source>
</evidence>
<protein>
    <submittedName>
        <fullName evidence="10">Alcohol dehydrogenase catalytic domain-containing protein</fullName>
    </submittedName>
</protein>
<dbReference type="InterPro" id="IPR011032">
    <property type="entry name" value="GroES-like_sf"/>
</dbReference>
<sequence>MNALQWTPRGKLELTEVAEPAVAAPTQVKIRIELTGICGTDLAVIAGKEEGVPHVTRGHEAVGTVVETGRSVRRLRPGDRVVIDPNWSCGACEYCRREMPNLCVGCGGGMAIAGLNAPGTFARYYVSEERFVHRLPRGMSWERGVLVEPLACVLHNLQEAQVKRDDAVLVIGSGPMGLLCQMASRATARLTVATELNPARLRAAQRIADAACRPDELEAVAERIAGGRKFDVVIDAVGNQLEAAERWIGRGGRIVPFGIDALYRYSISPVRLVQNGISIVGAGEYRCTFPLALQLAETMPGLDSLVTGRYRLEQHEQAVRELLGYDPETGGASRLGGDQDGIRAVGRRAGGRGRMRLGRERADRARKTMSNPARAWRKRKYRD</sequence>
<evidence type="ECO:0000256" key="6">
    <source>
        <dbReference type="RuleBase" id="RU361277"/>
    </source>
</evidence>
<evidence type="ECO:0000313" key="10">
    <source>
        <dbReference type="EMBL" id="MDG0810146.1"/>
    </source>
</evidence>
<comment type="similarity">
    <text evidence="2 6">Belongs to the zinc-containing alcohol dehydrogenase family.</text>
</comment>
<evidence type="ECO:0000256" key="1">
    <source>
        <dbReference type="ARBA" id="ARBA00001947"/>
    </source>
</evidence>
<evidence type="ECO:0000256" key="7">
    <source>
        <dbReference type="SAM" id="MobiDB-lite"/>
    </source>
</evidence>
<reference evidence="10" key="1">
    <citation type="submission" date="2022-10" db="EMBL/GenBank/DDBJ databases">
        <title>Comparative genomic analysis of Cohnella hashimotonis sp. nov., isolated from the International Space Station.</title>
        <authorList>
            <person name="Simpson A."/>
            <person name="Venkateswaran K."/>
        </authorList>
    </citation>
    <scope>NUCLEOTIDE SEQUENCE</scope>
    <source>
        <strain evidence="10">DSM 28161</strain>
    </source>
</reference>
<accession>A0A9X4QSJ3</accession>
<gene>
    <name evidence="10" type="ORF">OMP40_12915</name>
</gene>
<keyword evidence="4 6" id="KW-0862">Zinc</keyword>
<feature type="region of interest" description="Disordered" evidence="7">
    <location>
        <begin position="350"/>
        <end position="383"/>
    </location>
</feature>
<evidence type="ECO:0000259" key="8">
    <source>
        <dbReference type="Pfam" id="PF00107"/>
    </source>
</evidence>